<feature type="domain" description="Mannosyl-glycoprotein endo-beta-N-acetylglucosamidase-like" evidence="3">
    <location>
        <begin position="52"/>
        <end position="206"/>
    </location>
</feature>
<evidence type="ECO:0000313" key="4">
    <source>
        <dbReference type="EMBL" id="EOD69618.1"/>
    </source>
</evidence>
<evidence type="ECO:0000313" key="5">
    <source>
        <dbReference type="Proteomes" id="UP000014139"/>
    </source>
</evidence>
<dbReference type="PRINTS" id="PR01002">
    <property type="entry name" value="FLGFLGJ"/>
</dbReference>
<evidence type="ECO:0000259" key="3">
    <source>
        <dbReference type="SMART" id="SM00047"/>
    </source>
</evidence>
<dbReference type="PANTHER" id="PTHR33308:SF9">
    <property type="entry name" value="PEPTIDOGLYCAN HYDROLASE FLGJ"/>
    <property type="match status" value="1"/>
</dbReference>
<dbReference type="GO" id="GO:0071973">
    <property type="term" value="P:bacterial-type flagellum-dependent cell motility"/>
    <property type="evidence" value="ECO:0007669"/>
    <property type="project" value="TreeGrafter"/>
</dbReference>
<sequence length="486" mass="50776">MTEKTWYRGALLLLTAIALSLTATGPALAVPAGPPDDRVVIADAVRDGAVQPDTLAGNTDFIAVAGPAAQPGQAEFGVPASVTVAQAILESNWGRSAPGNNYFGIKCGSGGHGPIAIGCQDLPTQECDPGCHTVIASFRVYASMTDSFRDHGLFLRSNHRYDPAFDYPDNPDQFIREVAKAGYATDPNYAGKVIGLMGTYDLYRFNTPAPPPLTAGISVGSDGTLLRISCKDNGTVLAKKGLGLYGWTLETDPVVKKVATNGGVQLILTKDGTVLAKDTIGLYEWTVETDAVVKDIAVGSDGTQLILDNTGVVLAKKGIGLYGWTAETDAVVKQIATNGGVQLILDNTGTVLAKNSIGQYGWTAETDAVVRDIAVGSDGTQLILDNTGVVLAKKDIGLYGWTAETDAVVSDIAAGADGTQLILDRTGTVLAKNTIGLYGWTVETDAVVKQIATNGGVQLILDNTGRVLAKDSIGQYGWTLESDPIA</sequence>
<dbReference type="OrthoDB" id="3734014at2"/>
<feature type="chain" id="PRO_5004349074" evidence="2">
    <location>
        <begin position="30"/>
        <end position="486"/>
    </location>
</feature>
<dbReference type="Proteomes" id="UP000014139">
    <property type="component" value="Unassembled WGS sequence"/>
</dbReference>
<proteinExistence type="predicted"/>
<dbReference type="eggNOG" id="COG1705">
    <property type="taxonomic scope" value="Bacteria"/>
</dbReference>
<dbReference type="InterPro" id="IPR051056">
    <property type="entry name" value="Glycosyl_Hydrolase_73"/>
</dbReference>
<gene>
    <name evidence="4" type="ORF">H480_05125</name>
</gene>
<dbReference type="InterPro" id="IPR002901">
    <property type="entry name" value="MGlyc_endo_b_GlcNAc-like_dom"/>
</dbReference>
<dbReference type="Gene3D" id="1.10.530.10">
    <property type="match status" value="1"/>
</dbReference>
<dbReference type="GO" id="GO:0004040">
    <property type="term" value="F:amidase activity"/>
    <property type="evidence" value="ECO:0007669"/>
    <property type="project" value="InterPro"/>
</dbReference>
<comment type="caution">
    <text evidence="4">The sequence shown here is derived from an EMBL/GenBank/DDBJ whole genome shotgun (WGS) entry which is preliminary data.</text>
</comment>
<dbReference type="PATRIC" id="fig|1292037.4.peg.1002"/>
<evidence type="ECO:0000256" key="1">
    <source>
        <dbReference type="ARBA" id="ARBA00022801"/>
    </source>
</evidence>
<keyword evidence="1" id="KW-0378">Hydrolase</keyword>
<protein>
    <submittedName>
        <fullName evidence="4">Mannosyl-glycoprotein endo-beta-N-acetylglucosamidase</fullName>
    </submittedName>
</protein>
<keyword evidence="5" id="KW-1185">Reference proteome</keyword>
<dbReference type="EMBL" id="AOUO01000052">
    <property type="protein sequence ID" value="EOD69618.1"/>
    <property type="molecule type" value="Genomic_DNA"/>
</dbReference>
<reference evidence="4 5" key="1">
    <citation type="submission" date="2013-02" db="EMBL/GenBank/DDBJ databases">
        <title>Draft genome sequence of Amycolatopsis vancoresmycina strain DSM 44592T.</title>
        <authorList>
            <person name="Kumar S."/>
            <person name="Kaur N."/>
            <person name="Kaur C."/>
            <person name="Raghava G.P.S."/>
            <person name="Mayilraj S."/>
        </authorList>
    </citation>
    <scope>NUCLEOTIDE SEQUENCE [LARGE SCALE GENOMIC DNA]</scope>
    <source>
        <strain evidence="4 5">DSM 44592</strain>
    </source>
</reference>
<dbReference type="Pfam" id="PF01832">
    <property type="entry name" value="Glucosaminidase"/>
    <property type="match status" value="1"/>
</dbReference>
<name>R1GEG1_9PSEU</name>
<accession>R1GEG1</accession>
<evidence type="ECO:0000256" key="2">
    <source>
        <dbReference type="SAM" id="SignalP"/>
    </source>
</evidence>
<dbReference type="SUPFAM" id="SSF50985">
    <property type="entry name" value="RCC1/BLIP-II"/>
    <property type="match status" value="1"/>
</dbReference>
<feature type="signal peptide" evidence="2">
    <location>
        <begin position="1"/>
        <end position="29"/>
    </location>
</feature>
<dbReference type="SMART" id="SM00047">
    <property type="entry name" value="LYZ2"/>
    <property type="match status" value="1"/>
</dbReference>
<organism evidence="4 5">
    <name type="scientific">Amycolatopsis vancoresmycina DSM 44592</name>
    <dbReference type="NCBI Taxonomy" id="1292037"/>
    <lineage>
        <taxon>Bacteria</taxon>
        <taxon>Bacillati</taxon>
        <taxon>Actinomycetota</taxon>
        <taxon>Actinomycetes</taxon>
        <taxon>Pseudonocardiales</taxon>
        <taxon>Pseudonocardiaceae</taxon>
        <taxon>Amycolatopsis</taxon>
    </lineage>
</organism>
<dbReference type="RefSeq" id="WP_003060981.1">
    <property type="nucleotide sequence ID" value="NZ_AOUO01000052.1"/>
</dbReference>
<dbReference type="AlphaFoldDB" id="R1GEG1"/>
<dbReference type="InterPro" id="IPR009091">
    <property type="entry name" value="RCC1/BLIP-II"/>
</dbReference>
<keyword evidence="2" id="KW-0732">Signal</keyword>
<dbReference type="PANTHER" id="PTHR33308">
    <property type="entry name" value="PEPTIDOGLYCAN HYDROLASE FLGJ"/>
    <property type="match status" value="1"/>
</dbReference>